<evidence type="ECO:0000256" key="4">
    <source>
        <dbReference type="ARBA" id="ARBA00022857"/>
    </source>
</evidence>
<comment type="cofactor">
    <cofactor evidence="7">
        <name>FMN</name>
        <dbReference type="ChEBI" id="CHEBI:58210"/>
    </cofactor>
</comment>
<keyword evidence="5 7" id="KW-0560">Oxidoreductase</keyword>
<dbReference type="CDD" id="cd02801">
    <property type="entry name" value="DUS_like_FMN"/>
    <property type="match status" value="1"/>
</dbReference>
<sequence>MKENAKRAWDFWNQFGPSPICLAPMAEVNDLAFRILCRRHNVKVCYTGMLNSIQWSQGRKYQNRVFNTCEEDRPLIAQLAGSDYDTIFTSAKDLSQVCDAIDVNLGCTQHIARRGGYGFFMVDTPEKRAEVLKLFKKLSENVDVPITAKIRIFTKETEETTDQDKEAESIQIPDIEGTIDFAKKLEEAGVSVIAVHGRYQHRNKKADVSTDIIKKVVEAVKIPVIANGGVNSAEDAASLLKETNAAGIMVGQALLVNPTLFDPSGPLKRKDFAKEYLEIAKKHPEINIFYPRKHMFKFYESAIKESPGIETKIKEATTIDDLIAFVDEIEKE</sequence>
<dbReference type="InterPro" id="IPR035587">
    <property type="entry name" value="DUS-like_FMN-bd"/>
</dbReference>
<dbReference type="InterPro" id="IPR013785">
    <property type="entry name" value="Aldolase_TIM"/>
</dbReference>
<dbReference type="PIRSF" id="PIRSF006621">
    <property type="entry name" value="Dus"/>
    <property type="match status" value="1"/>
</dbReference>
<evidence type="ECO:0000259" key="8">
    <source>
        <dbReference type="Pfam" id="PF01207"/>
    </source>
</evidence>
<dbReference type="PANTHER" id="PTHR11082">
    <property type="entry name" value="TRNA-DIHYDROURIDINE SYNTHASE"/>
    <property type="match status" value="1"/>
</dbReference>
<dbReference type="Pfam" id="PF01207">
    <property type="entry name" value="Dus"/>
    <property type="match status" value="1"/>
</dbReference>
<evidence type="ECO:0000256" key="3">
    <source>
        <dbReference type="ARBA" id="ARBA00022694"/>
    </source>
</evidence>
<keyword evidence="4" id="KW-0521">NADP</keyword>
<comment type="caution">
    <text evidence="9">The sequence shown here is derived from an EMBL/GenBank/DDBJ whole genome shotgun (WGS) entry which is preliminary data.</text>
</comment>
<evidence type="ECO:0000256" key="5">
    <source>
        <dbReference type="ARBA" id="ARBA00023002"/>
    </source>
</evidence>
<keyword evidence="3 7" id="KW-0819">tRNA processing</keyword>
<keyword evidence="1 7" id="KW-0285">Flavoprotein</keyword>
<evidence type="ECO:0000256" key="6">
    <source>
        <dbReference type="ARBA" id="ARBA00023027"/>
    </source>
</evidence>
<dbReference type="Gene3D" id="3.20.20.70">
    <property type="entry name" value="Aldolase class I"/>
    <property type="match status" value="1"/>
</dbReference>
<dbReference type="PANTHER" id="PTHR11082:SF5">
    <property type="entry name" value="TRNA-DIHYDROURIDINE(16_17) SYNTHASE [NAD(P)(+)]-LIKE"/>
    <property type="match status" value="1"/>
</dbReference>
<gene>
    <name evidence="9" type="ORF">M9Y10_014728</name>
</gene>
<dbReference type="EC" id="1.3.1.-" evidence="7"/>
<comment type="function">
    <text evidence="7">Catalyzes the synthesis of dihydrouridine, a modified base found in the D-loop of most tRNAs.</text>
</comment>
<dbReference type="EMBL" id="JAPFFF010000002">
    <property type="protein sequence ID" value="KAK8896807.1"/>
    <property type="molecule type" value="Genomic_DNA"/>
</dbReference>
<evidence type="ECO:0000313" key="10">
    <source>
        <dbReference type="Proteomes" id="UP001470230"/>
    </source>
</evidence>
<dbReference type="SUPFAM" id="SSF51395">
    <property type="entry name" value="FMN-linked oxidoreductases"/>
    <property type="match status" value="1"/>
</dbReference>
<evidence type="ECO:0000313" key="9">
    <source>
        <dbReference type="EMBL" id="KAK8896807.1"/>
    </source>
</evidence>
<reference evidence="9 10" key="1">
    <citation type="submission" date="2024-04" db="EMBL/GenBank/DDBJ databases">
        <title>Tritrichomonas musculus Genome.</title>
        <authorList>
            <person name="Alves-Ferreira E."/>
            <person name="Grigg M."/>
            <person name="Lorenzi H."/>
            <person name="Galac M."/>
        </authorList>
    </citation>
    <scope>NUCLEOTIDE SEQUENCE [LARGE SCALE GENOMIC DNA]</scope>
    <source>
        <strain evidence="9 10">EAF2021</strain>
    </source>
</reference>
<keyword evidence="10" id="KW-1185">Reference proteome</keyword>
<feature type="domain" description="DUS-like FMN-binding" evidence="8">
    <location>
        <begin position="22"/>
        <end position="283"/>
    </location>
</feature>
<accession>A0ABR2L256</accession>
<dbReference type="InterPro" id="IPR001269">
    <property type="entry name" value="DUS_fam"/>
</dbReference>
<organism evidence="9 10">
    <name type="scientific">Tritrichomonas musculus</name>
    <dbReference type="NCBI Taxonomy" id="1915356"/>
    <lineage>
        <taxon>Eukaryota</taxon>
        <taxon>Metamonada</taxon>
        <taxon>Parabasalia</taxon>
        <taxon>Tritrichomonadida</taxon>
        <taxon>Tritrichomonadidae</taxon>
        <taxon>Tritrichomonas</taxon>
    </lineage>
</organism>
<keyword evidence="2 7" id="KW-0288">FMN</keyword>
<proteinExistence type="inferred from homology"/>
<comment type="similarity">
    <text evidence="7">Belongs to the dus family.</text>
</comment>
<name>A0ABR2L256_9EUKA</name>
<evidence type="ECO:0000256" key="7">
    <source>
        <dbReference type="PIRNR" id="PIRNR006621"/>
    </source>
</evidence>
<evidence type="ECO:0000256" key="2">
    <source>
        <dbReference type="ARBA" id="ARBA00022643"/>
    </source>
</evidence>
<protein>
    <recommendedName>
        <fullName evidence="7">tRNA-dihydrouridine synthase</fullName>
        <ecNumber evidence="7">1.3.1.-</ecNumber>
    </recommendedName>
</protein>
<keyword evidence="6" id="KW-0520">NAD</keyword>
<evidence type="ECO:0000256" key="1">
    <source>
        <dbReference type="ARBA" id="ARBA00022630"/>
    </source>
</evidence>
<dbReference type="Proteomes" id="UP001470230">
    <property type="component" value="Unassembled WGS sequence"/>
</dbReference>